<evidence type="ECO:0000313" key="1">
    <source>
        <dbReference type="EMBL" id="CAL1717211.1"/>
    </source>
</evidence>
<dbReference type="Proteomes" id="UP001497453">
    <property type="component" value="Chromosome 9"/>
</dbReference>
<keyword evidence="2" id="KW-1185">Reference proteome</keyword>
<proteinExistence type="predicted"/>
<evidence type="ECO:0000313" key="2">
    <source>
        <dbReference type="Proteomes" id="UP001497453"/>
    </source>
</evidence>
<organism evidence="1 2">
    <name type="scientific">Somion occarium</name>
    <dbReference type="NCBI Taxonomy" id="3059160"/>
    <lineage>
        <taxon>Eukaryota</taxon>
        <taxon>Fungi</taxon>
        <taxon>Dikarya</taxon>
        <taxon>Basidiomycota</taxon>
        <taxon>Agaricomycotina</taxon>
        <taxon>Agaricomycetes</taxon>
        <taxon>Polyporales</taxon>
        <taxon>Cerrenaceae</taxon>
        <taxon>Somion</taxon>
    </lineage>
</organism>
<protein>
    <submittedName>
        <fullName evidence="1">Uncharacterized protein</fullName>
    </submittedName>
</protein>
<reference evidence="2" key="1">
    <citation type="submission" date="2024-04" db="EMBL/GenBank/DDBJ databases">
        <authorList>
            <person name="Shaw F."/>
            <person name="Minotto A."/>
        </authorList>
    </citation>
    <scope>NUCLEOTIDE SEQUENCE [LARGE SCALE GENOMIC DNA]</scope>
</reference>
<dbReference type="EMBL" id="OZ037952">
    <property type="protein sequence ID" value="CAL1717211.1"/>
    <property type="molecule type" value="Genomic_DNA"/>
</dbReference>
<sequence length="194" mass="22356">MQDAYDLASHILNSDCLLRRTVTECGTWTCIIEFLSRNLRFHNSNRLSAIFVTMANNGKLTFALSLSEAKKQEVWTFLTTTVSQGEEIRWALQNTIKEHHVVLIEYWHKSKDPQEHLTASIMHDIYAEDIVHVYRDGKVKVIDEGRGIYYTTEEGDEVGPGGKTKKKKVWRFKDGGRPVNEDTFTLEVFKDIFG</sequence>
<gene>
    <name evidence="1" type="ORF">GFSPODELE1_LOCUS11104</name>
</gene>
<name>A0ABP1EB18_9APHY</name>
<accession>A0ABP1EB18</accession>